<feature type="region of interest" description="Disordered" evidence="1">
    <location>
        <begin position="204"/>
        <end position="271"/>
    </location>
</feature>
<evidence type="ECO:0000313" key="3">
    <source>
        <dbReference type="Proteomes" id="UP000655588"/>
    </source>
</evidence>
<feature type="region of interest" description="Disordered" evidence="1">
    <location>
        <begin position="99"/>
        <end position="123"/>
    </location>
</feature>
<evidence type="ECO:0000256" key="1">
    <source>
        <dbReference type="SAM" id="MobiDB-lite"/>
    </source>
</evidence>
<feature type="region of interest" description="Disordered" evidence="1">
    <location>
        <begin position="309"/>
        <end position="349"/>
    </location>
</feature>
<comment type="caution">
    <text evidence="2">The sequence shown here is derived from an EMBL/GenBank/DDBJ whole genome shotgun (WGS) entry which is preliminary data.</text>
</comment>
<feature type="compositionally biased region" description="Basic and acidic residues" evidence="1">
    <location>
        <begin position="154"/>
        <end position="186"/>
    </location>
</feature>
<feature type="compositionally biased region" description="Low complexity" evidence="1">
    <location>
        <begin position="101"/>
        <end position="117"/>
    </location>
</feature>
<feature type="compositionally biased region" description="Low complexity" evidence="1">
    <location>
        <begin position="256"/>
        <end position="267"/>
    </location>
</feature>
<sequence>QCQSLVEENRKLQDALTASQIPQVVIDSVFLQTQVDTLQWQMKQIETNKQMYRSLMEEVVHFLDRARKSLDILHAKSSHKDKSLAGRVLRSRSVYAVDADSSPNRATSASPTPSTSRFARVKSSGQISYTSNLREFTLWSLFRRTDSARSTPPRKKEPQEHLNKTYDSITYKRPELDPDEVPPEKLSQEAFRLMRTVQSLLSMREPDLARVSSTETSESSPSPVDHRLDGDTHNDEVNLQNDLRDSARYDRRSSCENESNSTESSTSPKIAIVEVNENSEDLGKTAEKEVQLSNGNCCNGSTITDHDLVSSAPASTSTPYKCEKKEEEDKSTPAVSVSSVEDESGFSSMGSQEVGLLNALPISPMIKGCHTEVGLPKVPLGRNRHRKWSSSTMAEIQNLLKRQRNSLTTTKVTAESLSVWV</sequence>
<accession>A0A833VYS8</accession>
<reference evidence="2" key="1">
    <citation type="submission" date="2019-11" db="EMBL/GenBank/DDBJ databases">
        <title>The nuclear and mitochondrial genomes of Frieseomelitta varia - a highly eusocial stingless bee (Meliponini) with a permanently sterile worker caste.</title>
        <authorList>
            <person name="Freitas F.C.P."/>
            <person name="Lourenco A.P."/>
            <person name="Nunes F.M.F."/>
            <person name="Paschoal A.R."/>
            <person name="Abreu F.C.P."/>
            <person name="Barbin F.O."/>
            <person name="Bataglia L."/>
            <person name="Cardoso-Junior C.A.M."/>
            <person name="Cervoni M.S."/>
            <person name="Silva S.R."/>
            <person name="Dalarmi F."/>
            <person name="Del Lama M.A."/>
            <person name="Depintor T.S."/>
            <person name="Ferreira K.M."/>
            <person name="Goria P.S."/>
            <person name="Jaskot M.C."/>
            <person name="Lago D.C."/>
            <person name="Luna-Lucena D."/>
            <person name="Moda L.M."/>
            <person name="Nascimento L."/>
            <person name="Pedrino M."/>
            <person name="Rabico F.O."/>
            <person name="Sanches F.C."/>
            <person name="Santos D.E."/>
            <person name="Santos C.G."/>
            <person name="Vieira J."/>
            <person name="Lopes T.F."/>
            <person name="Barchuk A.R."/>
            <person name="Hartfelder K."/>
            <person name="Simoes Z.L.P."/>
            <person name="Bitondi M.M.G."/>
            <person name="Pinheiro D.G."/>
        </authorList>
    </citation>
    <scope>NUCLEOTIDE SEQUENCE</scope>
    <source>
        <strain evidence="2">USP_RPSP 00005682</strain>
        <tissue evidence="2">Whole individual</tissue>
    </source>
</reference>
<feature type="compositionally biased region" description="Basic and acidic residues" evidence="1">
    <location>
        <begin position="224"/>
        <end position="255"/>
    </location>
</feature>
<evidence type="ECO:0000313" key="2">
    <source>
        <dbReference type="EMBL" id="KAF3425354.1"/>
    </source>
</evidence>
<feature type="compositionally biased region" description="Basic and acidic residues" evidence="1">
    <location>
        <begin position="321"/>
        <end position="331"/>
    </location>
</feature>
<feature type="region of interest" description="Disordered" evidence="1">
    <location>
        <begin position="147"/>
        <end position="186"/>
    </location>
</feature>
<dbReference type="Proteomes" id="UP000655588">
    <property type="component" value="Unassembled WGS sequence"/>
</dbReference>
<keyword evidence="3" id="KW-1185">Reference proteome</keyword>
<feature type="compositionally biased region" description="Polar residues" evidence="1">
    <location>
        <begin position="333"/>
        <end position="349"/>
    </location>
</feature>
<proteinExistence type="predicted"/>
<dbReference type="EMBL" id="WNWW01000399">
    <property type="protein sequence ID" value="KAF3425354.1"/>
    <property type="molecule type" value="Genomic_DNA"/>
</dbReference>
<dbReference type="AlphaFoldDB" id="A0A833VYS8"/>
<gene>
    <name evidence="2" type="ORF">E2986_12526</name>
</gene>
<protein>
    <submittedName>
        <fullName evidence="2">Uncharacterized protein</fullName>
    </submittedName>
</protein>
<organism evidence="2 3">
    <name type="scientific">Frieseomelitta varia</name>
    <dbReference type="NCBI Taxonomy" id="561572"/>
    <lineage>
        <taxon>Eukaryota</taxon>
        <taxon>Metazoa</taxon>
        <taxon>Ecdysozoa</taxon>
        <taxon>Arthropoda</taxon>
        <taxon>Hexapoda</taxon>
        <taxon>Insecta</taxon>
        <taxon>Pterygota</taxon>
        <taxon>Neoptera</taxon>
        <taxon>Endopterygota</taxon>
        <taxon>Hymenoptera</taxon>
        <taxon>Apocrita</taxon>
        <taxon>Aculeata</taxon>
        <taxon>Apoidea</taxon>
        <taxon>Anthophila</taxon>
        <taxon>Apidae</taxon>
        <taxon>Frieseomelitta</taxon>
    </lineage>
</organism>
<feature type="non-terminal residue" evidence="2">
    <location>
        <position position="1"/>
    </location>
</feature>
<name>A0A833VYS8_9HYME</name>
<feature type="compositionally biased region" description="Low complexity" evidence="1">
    <location>
        <begin position="211"/>
        <end position="223"/>
    </location>
</feature>